<gene>
    <name evidence="2" type="ORF">PWN146_05325</name>
</gene>
<feature type="region of interest" description="Disordered" evidence="1">
    <location>
        <begin position="125"/>
        <end position="144"/>
    </location>
</feature>
<proteinExistence type="predicted"/>
<reference evidence="2" key="1">
    <citation type="submission" date="2016-05" db="EMBL/GenBank/DDBJ databases">
        <authorList>
            <person name="Lavstsen T."/>
            <person name="Jespersen J.S."/>
        </authorList>
    </citation>
    <scope>NUCLEOTIDE SEQUENCE</scope>
    <source>
        <strain evidence="2">PWN146_assembly</strain>
    </source>
</reference>
<accession>A0A1C3HNE0</accession>
<protein>
    <submittedName>
        <fullName evidence="2">PsiA protein</fullName>
    </submittedName>
</protein>
<evidence type="ECO:0000313" key="2">
    <source>
        <dbReference type="EMBL" id="SAY46556.1"/>
    </source>
</evidence>
<organism evidence="2">
    <name type="scientific">Serratia marcescens</name>
    <dbReference type="NCBI Taxonomy" id="615"/>
    <lineage>
        <taxon>Bacteria</taxon>
        <taxon>Pseudomonadati</taxon>
        <taxon>Pseudomonadota</taxon>
        <taxon>Gammaproteobacteria</taxon>
        <taxon>Enterobacterales</taxon>
        <taxon>Yersiniaceae</taxon>
        <taxon>Serratia</taxon>
    </lineage>
</organism>
<dbReference type="NCBIfam" id="NF010258">
    <property type="entry name" value="PRK13704.1"/>
    <property type="match status" value="1"/>
</dbReference>
<sequence length="245" mass="28226">MIPNSHSLVSINEYQHAAVHAVALVESKKKRGKRLAEFPYAKAFFKVLNNGRGQILSTDIRLISSNYFPNERGGASIAQYVAALDTLIETGGQYNPLPLSGDVAAKLFPAYGALCRERRERQWDMKSERKERRRSREEQQKRRRYQNRLAQADVELAFATPSTVGAWYTRWSKQDIYEDDLVESVLAWIERFPCMAESGLQHHKSDALWRVIERLTQVETNFTETERVFNSLIIPNKLRAFDCDA</sequence>
<feature type="compositionally biased region" description="Basic and acidic residues" evidence="1">
    <location>
        <begin position="125"/>
        <end position="140"/>
    </location>
</feature>
<dbReference type="EMBL" id="LT575491">
    <property type="protein sequence ID" value="SAY46556.1"/>
    <property type="molecule type" value="Genomic_DNA"/>
</dbReference>
<dbReference type="Pfam" id="PF06952">
    <property type="entry name" value="PsiA"/>
    <property type="match status" value="1"/>
</dbReference>
<evidence type="ECO:0000256" key="1">
    <source>
        <dbReference type="SAM" id="MobiDB-lite"/>
    </source>
</evidence>
<dbReference type="AlphaFoldDB" id="A0A1C3HNE0"/>
<dbReference type="InterPro" id="IPR009713">
    <property type="entry name" value="Uncharacterised_PsiA"/>
</dbReference>
<name>A0A1C3HNE0_SERMA</name>
<dbReference type="RefSeq" id="WP_172691762.1">
    <property type="nucleotide sequence ID" value="NZ_LT575491.1"/>
</dbReference>